<proteinExistence type="inferred from homology"/>
<dbReference type="PROSITE" id="PS00102">
    <property type="entry name" value="PHOSPHORYLASE"/>
    <property type="match status" value="1"/>
</dbReference>
<evidence type="ECO:0000313" key="14">
    <source>
        <dbReference type="Proteomes" id="UP001212821"/>
    </source>
</evidence>
<evidence type="ECO:0000259" key="12">
    <source>
        <dbReference type="Pfam" id="PF11897"/>
    </source>
</evidence>
<comment type="catalytic activity">
    <reaction evidence="1">
        <text>[(1-&gt;4)-alpha-D-glucosyl](n) + phosphate = [(1-&gt;4)-alpha-D-glucosyl](n-1) + alpha-D-glucose 1-phosphate</text>
        <dbReference type="Rhea" id="RHEA:41732"/>
        <dbReference type="Rhea" id="RHEA-COMP:9584"/>
        <dbReference type="Rhea" id="RHEA-COMP:9586"/>
        <dbReference type="ChEBI" id="CHEBI:15444"/>
        <dbReference type="ChEBI" id="CHEBI:43474"/>
        <dbReference type="ChEBI" id="CHEBI:58601"/>
        <dbReference type="EC" id="2.4.1.1"/>
    </reaction>
</comment>
<name>A0ABY7Q2Q9_9ACTN</name>
<feature type="domain" description="DUF3417" evidence="12">
    <location>
        <begin position="13"/>
        <end position="124"/>
    </location>
</feature>
<evidence type="ECO:0000256" key="5">
    <source>
        <dbReference type="ARBA" id="ARBA00022533"/>
    </source>
</evidence>
<comment type="cofactor">
    <cofactor evidence="2">
        <name>pyridoxal 5'-phosphate</name>
        <dbReference type="ChEBI" id="CHEBI:597326"/>
    </cofactor>
</comment>
<reference evidence="14" key="1">
    <citation type="submission" date="2022-12" db="EMBL/GenBank/DDBJ databases">
        <authorList>
            <person name="Mo P."/>
        </authorList>
    </citation>
    <scope>NUCLEOTIDE SEQUENCE [LARGE SCALE GENOMIC DNA]</scope>
    <source>
        <strain evidence="14">HUAS 3-15</strain>
    </source>
</reference>
<dbReference type="InterPro" id="IPR011834">
    <property type="entry name" value="Agluc_phsphrylas"/>
</dbReference>
<evidence type="ECO:0000256" key="6">
    <source>
        <dbReference type="ARBA" id="ARBA00022676"/>
    </source>
</evidence>
<evidence type="ECO:0000256" key="7">
    <source>
        <dbReference type="ARBA" id="ARBA00022679"/>
    </source>
</evidence>
<dbReference type="Pfam" id="PF00343">
    <property type="entry name" value="Phosphorylase"/>
    <property type="match status" value="1"/>
</dbReference>
<keyword evidence="7" id="KW-0808">Transferase</keyword>
<dbReference type="NCBIfam" id="TIGR02094">
    <property type="entry name" value="more_P_ylases"/>
    <property type="match status" value="1"/>
</dbReference>
<evidence type="ECO:0000256" key="1">
    <source>
        <dbReference type="ARBA" id="ARBA00001275"/>
    </source>
</evidence>
<dbReference type="RefSeq" id="WP_270143933.1">
    <property type="nucleotide sequence ID" value="NZ_CP115450.1"/>
</dbReference>
<dbReference type="InterPro" id="IPR052182">
    <property type="entry name" value="Glycogen/Maltodextrin_Phosph"/>
</dbReference>
<keyword evidence="5" id="KW-0021">Allosteric enzyme</keyword>
<keyword evidence="8" id="KW-0663">Pyridoxal phosphate</keyword>
<organism evidence="13 14">
    <name type="scientific">Kitasatospora cathayae</name>
    <dbReference type="NCBI Taxonomy" id="3004092"/>
    <lineage>
        <taxon>Bacteria</taxon>
        <taxon>Bacillati</taxon>
        <taxon>Actinomycetota</taxon>
        <taxon>Actinomycetes</taxon>
        <taxon>Kitasatosporales</taxon>
        <taxon>Streptomycetaceae</taxon>
        <taxon>Kitasatospora</taxon>
    </lineage>
</organism>
<evidence type="ECO:0000256" key="8">
    <source>
        <dbReference type="ARBA" id="ARBA00022898"/>
    </source>
</evidence>
<dbReference type="InterPro" id="IPR000811">
    <property type="entry name" value="Glyco_trans_35"/>
</dbReference>
<evidence type="ECO:0000256" key="11">
    <source>
        <dbReference type="SAM" id="MobiDB-lite"/>
    </source>
</evidence>
<dbReference type="Gene3D" id="3.40.50.2000">
    <property type="entry name" value="Glycogen Phosphorylase B"/>
    <property type="match status" value="3"/>
</dbReference>
<evidence type="ECO:0000256" key="2">
    <source>
        <dbReference type="ARBA" id="ARBA00001933"/>
    </source>
</evidence>
<dbReference type="Pfam" id="PF11897">
    <property type="entry name" value="DUF3417"/>
    <property type="match status" value="1"/>
</dbReference>
<dbReference type="SUPFAM" id="SSF53756">
    <property type="entry name" value="UDP-Glycosyltransferase/glycogen phosphorylase"/>
    <property type="match status" value="1"/>
</dbReference>
<dbReference type="EC" id="2.4.1.1" evidence="4"/>
<feature type="region of interest" description="Disordered" evidence="11">
    <location>
        <begin position="749"/>
        <end position="795"/>
    </location>
</feature>
<evidence type="ECO:0000256" key="9">
    <source>
        <dbReference type="ARBA" id="ARBA00023277"/>
    </source>
</evidence>
<dbReference type="PIRSF" id="PIRSF000460">
    <property type="entry name" value="Pprylas_GlgP"/>
    <property type="match status" value="1"/>
</dbReference>
<accession>A0ABY7Q2Q9</accession>
<evidence type="ECO:0000256" key="3">
    <source>
        <dbReference type="ARBA" id="ARBA00006047"/>
    </source>
</evidence>
<comment type="function">
    <text evidence="10">Phosphorylase is an important allosteric enzyme in carbohydrate metabolism. Enzymes from different sources differ in their regulatory mechanisms and in their natural substrates. However, all known phosphorylases share catalytic and structural properties.</text>
</comment>
<sequence length="939" mass="101802">MKAIRRFTVRTVLPEQLQPLHELALNLRWSWHPETRDLFRSVDPEVWAATGEDPVRLLGEVPAARLAALAADRRFLRRLGDLADDLRDYLTGPRWYQTQQEDGATPPPAAIAYFSPEYGIAAALPQYSGGLGILAGDHLKAASDLGVPIIGVGLFYRHGYFRQSLDRSGWQQERYPLLDPDELAVSLLREADGAPSRVDLALPGGRTLAAHIWKAQVGRVPLLLLDSDIEANSPAERDVTDRLYGGGSEHRLLQEMLLGIGGVRAVRAYCRLTGHPAPEVFHTNEGHAGFLGVERIRELVADRAAGLDFAAALESVRAGTLFTTHTPVPAGIDRFDRELVARHFGGDAALPGVPVESVLALGAETWRGGDPKLFNMAAMGLRLAQRANGVSTLHGEVSRSMFNGLWPGFDPAEVPITSVTNGVHAATWIDPAVVRLGAAEIGAERAEEAMTTGESQRWTGLERIGNTEIWDLRRSLRAQLVDEARRRLRASWHQRGAGEAELGWVSSVLDPDVLTIGFARRVPSYKRLTLMLRDPDRLRALLLHPTRPVQIVVAGKAHPADDGGKRLIQQMVAFADDPTVRHRIVFLPDYDMAMAQHLYPGCDVWLNNPLRPLEACGTSGMKAALNGCLNLSVLDGWWDEWYDGQNGWAIPTADEGDGVLDPESSEAERRDDIEAAALYDLIEEQVAGRFYDRGNDGLPHRWIAMVRHTLVTLGPKVLAGRMVREYVERLYTPAALAQRELAVELPPRAEGGAGAESDERVVTDEGGSAGGRGHLPAAGLGESVGAGSERPEASGRVTAARELAEWKAKVREGWPGVRVEHVEADCSAEAQELGSSLALRVQVALGALQPGDVEVQVVSGRVDERDGISDATALALKPVGGPDLDGRTRYEGSLELGRTGPFGYTVRVLPAHPRLASPAELGLVALPAESAGMDAGLLR</sequence>
<dbReference type="InterPro" id="IPR024517">
    <property type="entry name" value="Glycogen_phosphorylase_DUF3417"/>
</dbReference>
<dbReference type="EMBL" id="CP115450">
    <property type="protein sequence ID" value="WBP86921.1"/>
    <property type="molecule type" value="Genomic_DNA"/>
</dbReference>
<keyword evidence="9" id="KW-0119">Carbohydrate metabolism</keyword>
<dbReference type="PANTHER" id="PTHR42655">
    <property type="entry name" value="GLYCOGEN PHOSPHORYLASE"/>
    <property type="match status" value="1"/>
</dbReference>
<evidence type="ECO:0000256" key="4">
    <source>
        <dbReference type="ARBA" id="ARBA00012591"/>
    </source>
</evidence>
<evidence type="ECO:0000313" key="13">
    <source>
        <dbReference type="EMBL" id="WBP86921.1"/>
    </source>
</evidence>
<dbReference type="PANTHER" id="PTHR42655:SF1">
    <property type="entry name" value="GLYCOGEN PHOSPHORYLASE"/>
    <property type="match status" value="1"/>
</dbReference>
<keyword evidence="6" id="KW-0328">Glycosyltransferase</keyword>
<gene>
    <name evidence="13" type="primary">glgP</name>
    <name evidence="13" type="ORF">O1G21_14475</name>
</gene>
<dbReference type="Proteomes" id="UP001212821">
    <property type="component" value="Chromosome"/>
</dbReference>
<comment type="similarity">
    <text evidence="3">Belongs to the glycogen phosphorylase family.</text>
</comment>
<dbReference type="InterPro" id="IPR035090">
    <property type="entry name" value="Pyridoxal_P_attach_site"/>
</dbReference>
<keyword evidence="14" id="KW-1185">Reference proteome</keyword>
<evidence type="ECO:0000256" key="10">
    <source>
        <dbReference type="ARBA" id="ARBA00025174"/>
    </source>
</evidence>
<protein>
    <recommendedName>
        <fullName evidence="4">glycogen phosphorylase</fullName>
        <ecNumber evidence="4">2.4.1.1</ecNumber>
    </recommendedName>
</protein>